<sequence length="315" mass="35382">MSEKEIERDELQQLTANELFYVLNGKPPKNASNSNSQLRENIENKKIGQITDRFFNLIEDLAALQYAGFCDDEYWSDIKSDISNPGSDNLIYSEGNKFFNKELIDESTYIIGMQLGHLADLLTYSAQLDELAEEKNIQEALINGFSLGVNGYGTSRPVESPADHDDRVRERLINRSPINKSQTNTLDENIALDGKELAENKKATELVDELVGEAVVEDDDPILARMEAEFDDAGIRIEPYPPVINKVFNLGDGHPPDLGSETERTKYAVECLKQNYTQNIQNVFAFRDRILNDIGTCLPPDGYRHSLVSATQLVS</sequence>
<gene>
    <name evidence="1" type="ordered locus">Nmlp_1623</name>
</gene>
<evidence type="ECO:0000313" key="2">
    <source>
        <dbReference type="Proteomes" id="UP000011867"/>
    </source>
</evidence>
<dbReference type="HOGENOM" id="CLU_881715_0_0_2"/>
<dbReference type="EMBL" id="HF582854">
    <property type="protein sequence ID" value="CCQ35822.1"/>
    <property type="molecule type" value="Genomic_DNA"/>
</dbReference>
<name>M1Y056_NATM8</name>
<organism evidence="1 2">
    <name type="scientific">Natronomonas moolapensis (strain DSM 18674 / CECT 7526 / JCM 14361 / 8.8.11)</name>
    <dbReference type="NCBI Taxonomy" id="268739"/>
    <lineage>
        <taxon>Archaea</taxon>
        <taxon>Methanobacteriati</taxon>
        <taxon>Methanobacteriota</taxon>
        <taxon>Stenosarchaea group</taxon>
        <taxon>Halobacteria</taxon>
        <taxon>Halobacteriales</taxon>
        <taxon>Natronomonadaceae</taxon>
        <taxon>Natronomonas</taxon>
    </lineage>
</organism>
<dbReference type="KEGG" id="nmo:Nmlp_1623"/>
<reference evidence="1 2" key="1">
    <citation type="journal article" date="2013" name="Genome Announc.">
        <title>Genome of the haloarchaeon Natronomonas moolapensis, a neutrophilic member of a previously haloalkaliphilic genus.</title>
        <authorList>
            <person name="Dyall-Smith M.L."/>
            <person name="Pfeiffer F."/>
            <person name="Oberwinkler T."/>
            <person name="Klee K."/>
            <person name="Rampp M."/>
            <person name="Palm P."/>
            <person name="Gross K."/>
            <person name="Schuster S.C."/>
            <person name="Oesterhelt D."/>
        </authorList>
    </citation>
    <scope>NUCLEOTIDE SEQUENCE [LARGE SCALE GENOMIC DNA]</scope>
    <source>
        <strain evidence="2">DSM 18674 / JCM 14361 / 8.8.11</strain>
    </source>
</reference>
<keyword evidence="2" id="KW-1185">Reference proteome</keyword>
<accession>M1Y056</accession>
<evidence type="ECO:0000313" key="1">
    <source>
        <dbReference type="EMBL" id="CCQ35822.1"/>
    </source>
</evidence>
<dbReference type="RefSeq" id="WP_015408664.1">
    <property type="nucleotide sequence ID" value="NC_020388.1"/>
</dbReference>
<proteinExistence type="predicted"/>
<dbReference type="GeneID" id="42101564"/>
<dbReference type="Proteomes" id="UP000011867">
    <property type="component" value="Chromosome"/>
</dbReference>
<protein>
    <submittedName>
        <fullName evidence="1">Uncharacterized protein</fullName>
    </submittedName>
</protein>
<dbReference type="AlphaFoldDB" id="M1Y056"/>